<name>A0AC35F9A3_9BILA</name>
<evidence type="ECO:0000313" key="1">
    <source>
        <dbReference type="Proteomes" id="UP000887580"/>
    </source>
</evidence>
<accession>A0AC35F9A3</accession>
<sequence>MYLTAVIKVKDYANSNSQSKRDSLLSKTNNLSSNFVKNDFVNEINQKNTITNKSIISLHIEAYENSIIENAGKIKESSKQNFSNAKNVKQNFNDSSIFIQNLFEFPRQQETNEEKKPEIVQYKASQKLRNPNQMDQTMPQHSSTPKLKMVKLFVGNLAECVDSHRLKNLFLQHVNVQECDVLKNFAFVHVATEDDATTVIEKLDKTLLEGREIHVERSTSRLRKEPGMSDLCYTCGASDHKTPQCPMEISAGRRKNVKRAGDENDSVAAKRPNTSLSATPSTGSCWGYKLPTVVDNDPELPCPANPELKTLYEQYKDARSRYHYFRDRLQKELTLQAANGTPTGNGPVRIDLTRTQPAVSTIPTVSVAAPVALPVGPAHLAPVYRPQNYPGAAPVQQNYPGASTVVPSVSYPGASAAVYTAQPSAYGQQPIQHYSTPYSQSNNGDVKPSTPAYQRSQNYPR</sequence>
<organism evidence="1 2">
    <name type="scientific">Panagrolaimus sp. PS1159</name>
    <dbReference type="NCBI Taxonomy" id="55785"/>
    <lineage>
        <taxon>Eukaryota</taxon>
        <taxon>Metazoa</taxon>
        <taxon>Ecdysozoa</taxon>
        <taxon>Nematoda</taxon>
        <taxon>Chromadorea</taxon>
        <taxon>Rhabditida</taxon>
        <taxon>Tylenchina</taxon>
        <taxon>Panagrolaimomorpha</taxon>
        <taxon>Panagrolaimoidea</taxon>
        <taxon>Panagrolaimidae</taxon>
        <taxon>Panagrolaimus</taxon>
    </lineage>
</organism>
<dbReference type="WBParaSite" id="PS1159_v2.g15229.t1">
    <property type="protein sequence ID" value="PS1159_v2.g15229.t1"/>
    <property type="gene ID" value="PS1159_v2.g15229"/>
</dbReference>
<reference evidence="2" key="1">
    <citation type="submission" date="2022-11" db="UniProtKB">
        <authorList>
            <consortium name="WormBaseParasite"/>
        </authorList>
    </citation>
    <scope>IDENTIFICATION</scope>
</reference>
<evidence type="ECO:0000313" key="2">
    <source>
        <dbReference type="WBParaSite" id="PS1159_v2.g15229.t1"/>
    </source>
</evidence>
<proteinExistence type="predicted"/>
<dbReference type="Proteomes" id="UP000887580">
    <property type="component" value="Unplaced"/>
</dbReference>
<protein>
    <submittedName>
        <fullName evidence="2">RRM domain-containing protein</fullName>
    </submittedName>
</protein>